<evidence type="ECO:0000259" key="15">
    <source>
        <dbReference type="PROSITE" id="PS50011"/>
    </source>
</evidence>
<evidence type="ECO:0000313" key="16">
    <source>
        <dbReference type="EMBL" id="KAF4634391.1"/>
    </source>
</evidence>
<evidence type="ECO:0000256" key="12">
    <source>
        <dbReference type="ARBA" id="ARBA00033194"/>
    </source>
</evidence>
<evidence type="ECO:0000256" key="6">
    <source>
        <dbReference type="ARBA" id="ARBA00022527"/>
    </source>
</evidence>
<keyword evidence="10" id="KW-0067">ATP-binding</keyword>
<evidence type="ECO:0000256" key="2">
    <source>
        <dbReference type="ARBA" id="ARBA00011534"/>
    </source>
</evidence>
<evidence type="ECO:0000256" key="10">
    <source>
        <dbReference type="ARBA" id="ARBA00022840"/>
    </source>
</evidence>
<evidence type="ECO:0000256" key="4">
    <source>
        <dbReference type="ARBA" id="ARBA00013948"/>
    </source>
</evidence>
<dbReference type="Pfam" id="PF07714">
    <property type="entry name" value="PK_Tyr_Ser-Thr"/>
    <property type="match status" value="1"/>
</dbReference>
<dbReference type="PANTHER" id="PTHR24361">
    <property type="entry name" value="MITOGEN-ACTIVATED KINASE KINASE KINASE"/>
    <property type="match status" value="1"/>
</dbReference>
<keyword evidence="6" id="KW-0723">Serine/threonine-protein kinase</keyword>
<keyword evidence="7" id="KW-0808">Transferase</keyword>
<gene>
    <name evidence="16" type="ORF">G7Y89_g3725</name>
</gene>
<evidence type="ECO:0000256" key="1">
    <source>
        <dbReference type="ARBA" id="ARBA00003747"/>
    </source>
</evidence>
<dbReference type="Gene3D" id="1.10.510.10">
    <property type="entry name" value="Transferase(Phosphotransferase) domain 1"/>
    <property type="match status" value="1"/>
</dbReference>
<dbReference type="AlphaFoldDB" id="A0A8H4W5P1"/>
<dbReference type="InterPro" id="IPR011009">
    <property type="entry name" value="Kinase-like_dom_sf"/>
</dbReference>
<dbReference type="InterPro" id="IPR008266">
    <property type="entry name" value="Tyr_kinase_AS"/>
</dbReference>
<organism evidence="16 17">
    <name type="scientific">Cudoniella acicularis</name>
    <dbReference type="NCBI Taxonomy" id="354080"/>
    <lineage>
        <taxon>Eukaryota</taxon>
        <taxon>Fungi</taxon>
        <taxon>Dikarya</taxon>
        <taxon>Ascomycota</taxon>
        <taxon>Pezizomycotina</taxon>
        <taxon>Leotiomycetes</taxon>
        <taxon>Helotiales</taxon>
        <taxon>Tricladiaceae</taxon>
        <taxon>Cudoniella</taxon>
    </lineage>
</organism>
<dbReference type="GO" id="GO:0004674">
    <property type="term" value="F:protein serine/threonine kinase activity"/>
    <property type="evidence" value="ECO:0007669"/>
    <property type="project" value="UniProtKB-KW"/>
</dbReference>
<dbReference type="Proteomes" id="UP000566819">
    <property type="component" value="Unassembled WGS sequence"/>
</dbReference>
<dbReference type="EMBL" id="JAAMPI010000188">
    <property type="protein sequence ID" value="KAF4634391.1"/>
    <property type="molecule type" value="Genomic_DNA"/>
</dbReference>
<comment type="function">
    <text evidence="1">Component of the EKC/KEOPS complex that is required for the formation of a threonylcarbamoyl group on adenosine at position 37 (t(6)A37) in tRNAs that read codons beginning with adenine. The complex is probably involved in the transfer of the threonylcarbamoyl moiety of threonylcarbamoyl-AMP (TC-AMP) to the N6 group of A37. BUD32 has ATPase activity in the context of the EKC/KEOPS complex and likely plays a supporting role to the catalytic subunit KAE1. The EKC/KEOPS complex also promotes both telomere uncapping and telomere elongation. The complex is required for efficient recruitment of transcriptional coactivators.</text>
</comment>
<dbReference type="InterPro" id="IPR053235">
    <property type="entry name" value="Ser_Thr_kinase"/>
</dbReference>
<dbReference type="GO" id="GO:0005524">
    <property type="term" value="F:ATP binding"/>
    <property type="evidence" value="ECO:0007669"/>
    <property type="project" value="UniProtKB-KW"/>
</dbReference>
<reference evidence="16 17" key="1">
    <citation type="submission" date="2020-03" db="EMBL/GenBank/DDBJ databases">
        <title>Draft Genome Sequence of Cudoniella acicularis.</title>
        <authorList>
            <person name="Buettner E."/>
            <person name="Kellner H."/>
        </authorList>
    </citation>
    <scope>NUCLEOTIDE SEQUENCE [LARGE SCALE GENOMIC DNA]</scope>
    <source>
        <strain evidence="16 17">DSM 108380</strain>
    </source>
</reference>
<dbReference type="PANTHER" id="PTHR24361:SF433">
    <property type="entry name" value="PROTEIN KINASE DOMAIN-CONTAINING PROTEIN"/>
    <property type="match status" value="1"/>
</dbReference>
<evidence type="ECO:0000313" key="17">
    <source>
        <dbReference type="Proteomes" id="UP000566819"/>
    </source>
</evidence>
<protein>
    <recommendedName>
        <fullName evidence="5">EKC/KEOPS complex subunit BUD32</fullName>
        <ecNumber evidence="3">2.7.11.1</ecNumber>
    </recommendedName>
    <alternativeName>
        <fullName evidence="11 12">Atypical Serine/threonine protein kinase BUD32</fullName>
    </alternativeName>
    <alternativeName>
        <fullName evidence="4">EKC/KEOPS complex subunit bud32</fullName>
    </alternativeName>
</protein>
<accession>A0A8H4W5P1</accession>
<dbReference type="InterPro" id="IPR001245">
    <property type="entry name" value="Ser-Thr/Tyr_kinase_cat_dom"/>
</dbReference>
<dbReference type="EC" id="2.7.11.1" evidence="3"/>
<dbReference type="GO" id="GO:0005737">
    <property type="term" value="C:cytoplasm"/>
    <property type="evidence" value="ECO:0007669"/>
    <property type="project" value="TreeGrafter"/>
</dbReference>
<evidence type="ECO:0000256" key="11">
    <source>
        <dbReference type="ARBA" id="ARBA00030980"/>
    </source>
</evidence>
<evidence type="ECO:0000256" key="5">
    <source>
        <dbReference type="ARBA" id="ARBA00019973"/>
    </source>
</evidence>
<comment type="catalytic activity">
    <reaction evidence="13">
        <text>L-threonyl-[protein] + ATP = O-phospho-L-threonyl-[protein] + ADP + H(+)</text>
        <dbReference type="Rhea" id="RHEA:46608"/>
        <dbReference type="Rhea" id="RHEA-COMP:11060"/>
        <dbReference type="Rhea" id="RHEA-COMP:11605"/>
        <dbReference type="ChEBI" id="CHEBI:15378"/>
        <dbReference type="ChEBI" id="CHEBI:30013"/>
        <dbReference type="ChEBI" id="CHEBI:30616"/>
        <dbReference type="ChEBI" id="CHEBI:61977"/>
        <dbReference type="ChEBI" id="CHEBI:456216"/>
        <dbReference type="EC" id="2.7.11.1"/>
    </reaction>
</comment>
<proteinExistence type="predicted"/>
<dbReference type="OrthoDB" id="1668230at2759"/>
<evidence type="ECO:0000256" key="8">
    <source>
        <dbReference type="ARBA" id="ARBA00022741"/>
    </source>
</evidence>
<comment type="subunit">
    <text evidence="2">Component of the EKC/KEOPS complex composed of at least BUD32, CGI121, GON7, KAE1 and PCC1; the whole complex dimerizes.</text>
</comment>
<dbReference type="PROSITE" id="PS50011">
    <property type="entry name" value="PROTEIN_KINASE_DOM"/>
    <property type="match status" value="1"/>
</dbReference>
<feature type="domain" description="Protein kinase" evidence="15">
    <location>
        <begin position="1"/>
        <end position="242"/>
    </location>
</feature>
<keyword evidence="17" id="KW-1185">Reference proteome</keyword>
<name>A0A8H4W5P1_9HELO</name>
<dbReference type="SUPFAM" id="SSF56112">
    <property type="entry name" value="Protein kinase-like (PK-like)"/>
    <property type="match status" value="1"/>
</dbReference>
<evidence type="ECO:0000256" key="7">
    <source>
        <dbReference type="ARBA" id="ARBA00022679"/>
    </source>
</evidence>
<sequence length="242" mass="27114">MAKIVKVDIPSQIERNNVVGVGLSSWVLRVDAVAKCYTRPAEREREISVYQRLGSHKSILKYYGSLDGSVLLQFAPHGTIRQHLESSRHNPPLATRLMWTEQATEAISYLHSNGIFHCDISYNNIFLDAGYNAMVADFAGSSIDDEEALGFYATSHHHPDIEDPSTESEIFALGSTFYEILTGENPFNGCEAIEIEKNIREGNFPTLEHLPAFQTIISKCWKCGYQTVDELLLEVKQDGMAL</sequence>
<evidence type="ECO:0000256" key="3">
    <source>
        <dbReference type="ARBA" id="ARBA00012513"/>
    </source>
</evidence>
<evidence type="ECO:0000256" key="13">
    <source>
        <dbReference type="ARBA" id="ARBA00047899"/>
    </source>
</evidence>
<dbReference type="PROSITE" id="PS00109">
    <property type="entry name" value="PROTEIN_KINASE_TYR"/>
    <property type="match status" value="1"/>
</dbReference>
<comment type="catalytic activity">
    <reaction evidence="14">
        <text>L-seryl-[protein] + ATP = O-phospho-L-seryl-[protein] + ADP + H(+)</text>
        <dbReference type="Rhea" id="RHEA:17989"/>
        <dbReference type="Rhea" id="RHEA-COMP:9863"/>
        <dbReference type="Rhea" id="RHEA-COMP:11604"/>
        <dbReference type="ChEBI" id="CHEBI:15378"/>
        <dbReference type="ChEBI" id="CHEBI:29999"/>
        <dbReference type="ChEBI" id="CHEBI:30616"/>
        <dbReference type="ChEBI" id="CHEBI:83421"/>
        <dbReference type="ChEBI" id="CHEBI:456216"/>
        <dbReference type="EC" id="2.7.11.1"/>
    </reaction>
</comment>
<evidence type="ECO:0000256" key="9">
    <source>
        <dbReference type="ARBA" id="ARBA00022777"/>
    </source>
</evidence>
<keyword evidence="9" id="KW-0418">Kinase</keyword>
<dbReference type="InterPro" id="IPR000719">
    <property type="entry name" value="Prot_kinase_dom"/>
</dbReference>
<evidence type="ECO:0000256" key="14">
    <source>
        <dbReference type="ARBA" id="ARBA00048679"/>
    </source>
</evidence>
<comment type="caution">
    <text evidence="16">The sequence shown here is derived from an EMBL/GenBank/DDBJ whole genome shotgun (WGS) entry which is preliminary data.</text>
</comment>
<keyword evidence="8" id="KW-0547">Nucleotide-binding</keyword>